<dbReference type="SUPFAM" id="SSF52047">
    <property type="entry name" value="RNI-like"/>
    <property type="match status" value="1"/>
</dbReference>
<dbReference type="OrthoDB" id="3257981at2759"/>
<gene>
    <name evidence="1" type="ORF">DL764_003881</name>
</gene>
<comment type="caution">
    <text evidence="1">The sequence shown here is derived from an EMBL/GenBank/DDBJ whole genome shotgun (WGS) entry which is preliminary data.</text>
</comment>
<evidence type="ECO:0000313" key="1">
    <source>
        <dbReference type="EMBL" id="RYP05336.1"/>
    </source>
</evidence>
<dbReference type="InterPro" id="IPR032675">
    <property type="entry name" value="LRR_dom_sf"/>
</dbReference>
<dbReference type="Proteomes" id="UP000293360">
    <property type="component" value="Unassembled WGS sequence"/>
</dbReference>
<accession>A0A4Q4TEU7</accession>
<proteinExistence type="predicted"/>
<dbReference type="AlphaFoldDB" id="A0A4Q4TEU7"/>
<sequence>MLDRDISNMMMTPFSGIQNDQFGKERNARLPLLLDRVMEGRPHKSESRLLQLPAELLGDIADLLANDKRTLASLALVNSDCRQLARSCQFAEFCFDYSPQAIGLLHKLLNECLERQNSSRSPTIGSCIRRVIIAADVQWMARRNEKLYESIWGETSSQFTREERELLREEGSKQYEAYRNYVLQVISGAMPNLEYVGWYDRYLVYEDFFALLSRSSAQHLILHRVPLNQPYILEPPVTPATWPLRSLSLNVREAFRFEDDAQTAPEEPLMGGQSQDTPRSMSLFYATLFQRCAPTLEFLKWSDLSPGLGETHFSFGDTRISFPRLRTADLLYQSKLDKTVFASFLDAPLRHLCLPNHFDVDQLMEPLATCGTLHHLETLLFPQINSGENASLLQPFLARHPHINKLTMGESGEARGDDQFLSSQIIPLLRPDTFGNLRSLSLAFGDGSYSAERGPRSTTIPESSLEAIGKLVSLEQLCLSAGIRTGWRTQWLINHDILRKYLVGLTKLKKLAFSRDTYSPNPIFAMLDEVDGYYSMRNVGREQKAAARARPELDDSHDGLAGDEIWERAHRNLMLDEADKYAALLPDLEWILCGQRPMGVRRSLGGGGPARAFPLTKERDECYTFLQRTFGIDSPVD</sequence>
<evidence type="ECO:0008006" key="3">
    <source>
        <dbReference type="Google" id="ProtNLM"/>
    </source>
</evidence>
<organism evidence="1 2">
    <name type="scientific">Monosporascus ibericus</name>
    <dbReference type="NCBI Taxonomy" id="155417"/>
    <lineage>
        <taxon>Eukaryota</taxon>
        <taxon>Fungi</taxon>
        <taxon>Dikarya</taxon>
        <taxon>Ascomycota</taxon>
        <taxon>Pezizomycotina</taxon>
        <taxon>Sordariomycetes</taxon>
        <taxon>Xylariomycetidae</taxon>
        <taxon>Xylariales</taxon>
        <taxon>Xylariales incertae sedis</taxon>
        <taxon>Monosporascus</taxon>
    </lineage>
</organism>
<dbReference type="Gene3D" id="3.80.10.10">
    <property type="entry name" value="Ribonuclease Inhibitor"/>
    <property type="match status" value="1"/>
</dbReference>
<dbReference type="EMBL" id="QJNU01000172">
    <property type="protein sequence ID" value="RYP05336.1"/>
    <property type="molecule type" value="Genomic_DNA"/>
</dbReference>
<reference evidence="1 2" key="1">
    <citation type="submission" date="2018-06" db="EMBL/GenBank/DDBJ databases">
        <title>Complete Genomes of Monosporascus.</title>
        <authorList>
            <person name="Robinson A.J."/>
            <person name="Natvig D.O."/>
        </authorList>
    </citation>
    <scope>NUCLEOTIDE SEQUENCE [LARGE SCALE GENOMIC DNA]</scope>
    <source>
        <strain evidence="1 2">CBS 110550</strain>
    </source>
</reference>
<protein>
    <recommendedName>
        <fullName evidence="3">F-box domain-containing protein</fullName>
    </recommendedName>
</protein>
<keyword evidence="2" id="KW-1185">Reference proteome</keyword>
<name>A0A4Q4TEU7_9PEZI</name>
<evidence type="ECO:0000313" key="2">
    <source>
        <dbReference type="Proteomes" id="UP000293360"/>
    </source>
</evidence>